<feature type="compositionally biased region" description="Basic and acidic residues" evidence="14">
    <location>
        <begin position="1"/>
        <end position="10"/>
    </location>
</feature>
<dbReference type="EC" id="2.6.1.45" evidence="7"/>
<evidence type="ECO:0000256" key="11">
    <source>
        <dbReference type="PIRSR" id="PIRSR000524-50"/>
    </source>
</evidence>
<evidence type="ECO:0000256" key="2">
    <source>
        <dbReference type="ARBA" id="ARBA00009236"/>
    </source>
</evidence>
<dbReference type="Proteomes" id="UP000029492">
    <property type="component" value="Chromosome"/>
</dbReference>
<dbReference type="PROSITE" id="PS00595">
    <property type="entry name" value="AA_TRANSFER_CLASS_5"/>
    <property type="match status" value="1"/>
</dbReference>
<evidence type="ECO:0000256" key="7">
    <source>
        <dbReference type="ARBA" id="ARBA00067024"/>
    </source>
</evidence>
<comment type="similarity">
    <text evidence="2 12">Belongs to the class-V pyridoxal-phosphate-dependent aminotransferase family.</text>
</comment>
<dbReference type="AlphaFoldDB" id="A0A089QBM4"/>
<dbReference type="InterPro" id="IPR015421">
    <property type="entry name" value="PyrdxlP-dep_Trfase_major"/>
</dbReference>
<dbReference type="InterPro" id="IPR015422">
    <property type="entry name" value="PyrdxlP-dep_Trfase_small"/>
</dbReference>
<keyword evidence="4 16" id="KW-0808">Transferase</keyword>
<dbReference type="FunFam" id="3.40.640.10:FF:000054">
    <property type="entry name" value="Serine--glyoxylate aminotransferase"/>
    <property type="match status" value="1"/>
</dbReference>
<dbReference type="EMBL" id="CP003811">
    <property type="protein sequence ID" value="AIQ91949.1"/>
    <property type="molecule type" value="Genomic_DNA"/>
</dbReference>
<dbReference type="Gene3D" id="3.40.640.10">
    <property type="entry name" value="Type I PLP-dependent aspartate aminotransferase-like (Major domain)"/>
    <property type="match status" value="1"/>
</dbReference>
<protein>
    <recommendedName>
        <fullName evidence="8">Serine--glyoxylate aminotransferase</fullName>
        <ecNumber evidence="7">2.6.1.45</ecNumber>
    </recommendedName>
</protein>
<feature type="region of interest" description="Disordered" evidence="14">
    <location>
        <begin position="1"/>
        <end position="21"/>
    </location>
</feature>
<evidence type="ECO:0000256" key="4">
    <source>
        <dbReference type="ARBA" id="ARBA00022679"/>
    </source>
</evidence>
<dbReference type="PANTHER" id="PTHR21152:SF24">
    <property type="entry name" value="ALANINE--GLYOXYLATE AMINOTRANSFERASE 1"/>
    <property type="match status" value="1"/>
</dbReference>
<dbReference type="Pfam" id="PF00266">
    <property type="entry name" value="Aminotran_5"/>
    <property type="match status" value="1"/>
</dbReference>
<dbReference type="PANTHER" id="PTHR21152">
    <property type="entry name" value="AMINOTRANSFERASE CLASS V"/>
    <property type="match status" value="1"/>
</dbReference>
<feature type="domain" description="Aminotransferase class V" evidence="15">
    <location>
        <begin position="93"/>
        <end position="366"/>
    </location>
</feature>
<dbReference type="KEGG" id="mor:MOC_4194"/>
<dbReference type="eggNOG" id="COG0075">
    <property type="taxonomic scope" value="Bacteria"/>
</dbReference>
<evidence type="ECO:0000256" key="10">
    <source>
        <dbReference type="PIRSR" id="PIRSR000524-1"/>
    </source>
</evidence>
<dbReference type="SUPFAM" id="SSF53383">
    <property type="entry name" value="PLP-dependent transferases"/>
    <property type="match status" value="1"/>
</dbReference>
<dbReference type="InterPro" id="IPR000192">
    <property type="entry name" value="Aminotrans_V_dom"/>
</dbReference>
<evidence type="ECO:0000259" key="15">
    <source>
        <dbReference type="Pfam" id="PF00266"/>
    </source>
</evidence>
<comment type="pathway">
    <text evidence="6">One-carbon metabolism; formaldehyde assimilation via serine pathway.</text>
</comment>
<dbReference type="GO" id="GO:0050281">
    <property type="term" value="F:L-serine-glyoxylate transaminase activity"/>
    <property type="evidence" value="ECO:0007669"/>
    <property type="project" value="UniProtKB-EC"/>
</dbReference>
<evidence type="ECO:0000256" key="1">
    <source>
        <dbReference type="ARBA" id="ARBA00001933"/>
    </source>
</evidence>
<evidence type="ECO:0000256" key="13">
    <source>
        <dbReference type="RuleBase" id="RU004504"/>
    </source>
</evidence>
<dbReference type="HOGENOM" id="CLU_027686_1_0_5"/>
<dbReference type="CDD" id="cd06451">
    <property type="entry name" value="AGAT_like"/>
    <property type="match status" value="1"/>
</dbReference>
<organism evidence="16 17">
    <name type="scientific">Methylobacterium oryzae CBMB20</name>
    <dbReference type="NCBI Taxonomy" id="693986"/>
    <lineage>
        <taxon>Bacteria</taxon>
        <taxon>Pseudomonadati</taxon>
        <taxon>Pseudomonadota</taxon>
        <taxon>Alphaproteobacteria</taxon>
        <taxon>Hyphomicrobiales</taxon>
        <taxon>Methylobacteriaceae</taxon>
        <taxon>Methylobacterium</taxon>
    </lineage>
</organism>
<evidence type="ECO:0000256" key="5">
    <source>
        <dbReference type="ARBA" id="ARBA00022898"/>
    </source>
</evidence>
<sequence length="443" mass="47646">MAFEGARREPLSTAPDRLPEDAWTTRRGFTPAHNGFFGGNIMAATRRPGRNHLFIPGPTNIPERVLRAMHVPSEDHRSPSFPELVKPLLQDSKMVFGSTAGTVILFPSSGTGIWESALSNTLCRGDTVLTSRYGQFSHLWVDMAQRLGLDVVVQEEEWGTGADPQKIEEALRADKDHKIKAVMVVHNETATGVTSDIGAVRKAIDAAGHPALLFVDGISSIGSLPFYMDDWKVDCAIAGSQKGFMLPAGLGLICISPKALKIAEGGTGRNDRLGHAYFAWKDQLAANATGYFPYTPVLPLLYGLREALAIVKEEGLENVYHRHHVLAEATRQAVAAWGLKPCAKEPKWNSDTVTAIVVPEGADAAKVIIHAYERYNLSLGAGLSKVAGKVFRIGHLGDLNELSLLGAIAGAEMAMIDCGIKVTPGSGVAAASSYLRENPLHKA</sequence>
<proteinExistence type="inferred from homology"/>
<name>A0A089QBM4_9HYPH</name>
<gene>
    <name evidence="16" type="ORF">MOC_4194</name>
</gene>
<accession>A0A089QBM4</accession>
<dbReference type="GO" id="GO:0008453">
    <property type="term" value="F:alanine-glyoxylate transaminase activity"/>
    <property type="evidence" value="ECO:0007669"/>
    <property type="project" value="TreeGrafter"/>
</dbReference>
<evidence type="ECO:0000256" key="12">
    <source>
        <dbReference type="RuleBase" id="RU004075"/>
    </source>
</evidence>
<comment type="catalytic activity">
    <reaction evidence="9">
        <text>glyoxylate + L-serine = 3-hydroxypyruvate + glycine</text>
        <dbReference type="Rhea" id="RHEA:19125"/>
        <dbReference type="ChEBI" id="CHEBI:17180"/>
        <dbReference type="ChEBI" id="CHEBI:33384"/>
        <dbReference type="ChEBI" id="CHEBI:36655"/>
        <dbReference type="ChEBI" id="CHEBI:57305"/>
        <dbReference type="EC" id="2.6.1.45"/>
    </reaction>
</comment>
<evidence type="ECO:0000256" key="3">
    <source>
        <dbReference type="ARBA" id="ARBA00022576"/>
    </source>
</evidence>
<feature type="binding site" evidence="10">
    <location>
        <position position="392"/>
    </location>
    <ligand>
        <name>substrate</name>
    </ligand>
</feature>
<evidence type="ECO:0000256" key="14">
    <source>
        <dbReference type="SAM" id="MobiDB-lite"/>
    </source>
</evidence>
<dbReference type="GO" id="GO:0004760">
    <property type="term" value="F:L-serine-pyruvate transaminase activity"/>
    <property type="evidence" value="ECO:0007669"/>
    <property type="project" value="TreeGrafter"/>
</dbReference>
<keyword evidence="3 16" id="KW-0032">Aminotransferase</keyword>
<dbReference type="InterPro" id="IPR020578">
    <property type="entry name" value="Aminotrans_V_PyrdxlP_BS"/>
</dbReference>
<comment type="cofactor">
    <cofactor evidence="1 11 13">
        <name>pyridoxal 5'-phosphate</name>
        <dbReference type="ChEBI" id="CHEBI:597326"/>
    </cofactor>
</comment>
<evidence type="ECO:0000313" key="17">
    <source>
        <dbReference type="Proteomes" id="UP000029492"/>
    </source>
</evidence>
<dbReference type="PIRSF" id="PIRSF000524">
    <property type="entry name" value="SPT"/>
    <property type="match status" value="1"/>
</dbReference>
<feature type="modified residue" description="N6-(pyridoxal phosphate)lysine" evidence="11">
    <location>
        <position position="242"/>
    </location>
</feature>
<evidence type="ECO:0000256" key="6">
    <source>
        <dbReference type="ARBA" id="ARBA00060690"/>
    </source>
</evidence>
<dbReference type="FunFam" id="3.90.1150.10:FF:000031">
    <property type="entry name" value="Serine--glyoxylate aminotransferase"/>
    <property type="match status" value="1"/>
</dbReference>
<evidence type="ECO:0000313" key="16">
    <source>
        <dbReference type="EMBL" id="AIQ91949.1"/>
    </source>
</evidence>
<dbReference type="GO" id="GO:0019265">
    <property type="term" value="P:glycine biosynthetic process, by transamination of glyoxylate"/>
    <property type="evidence" value="ECO:0007669"/>
    <property type="project" value="TreeGrafter"/>
</dbReference>
<reference evidence="16 17" key="1">
    <citation type="journal article" date="2014" name="PLoS ONE">
        <title>Genome Information of Methylobacterium oryzae, a Plant-Probiotic Methylotroph in the Phyllosphere.</title>
        <authorList>
            <person name="Kwak M.J."/>
            <person name="Jeong H."/>
            <person name="Madhaiyan M."/>
            <person name="Lee Y."/>
            <person name="Sa T.M."/>
            <person name="Oh T.K."/>
            <person name="Kim J.F."/>
        </authorList>
    </citation>
    <scope>NUCLEOTIDE SEQUENCE [LARGE SCALE GENOMIC DNA]</scope>
    <source>
        <strain evidence="16 17">CBMB20</strain>
    </source>
</reference>
<evidence type="ECO:0000256" key="9">
    <source>
        <dbReference type="ARBA" id="ARBA00093187"/>
    </source>
</evidence>
<keyword evidence="5 11" id="KW-0663">Pyridoxal phosphate</keyword>
<dbReference type="InterPro" id="IPR015424">
    <property type="entry name" value="PyrdxlP-dep_Trfase"/>
</dbReference>
<evidence type="ECO:0000256" key="8">
    <source>
        <dbReference type="ARBA" id="ARBA00070386"/>
    </source>
</evidence>
<keyword evidence="17" id="KW-1185">Reference proteome</keyword>
<dbReference type="Gene3D" id="3.90.1150.10">
    <property type="entry name" value="Aspartate Aminotransferase, domain 1"/>
    <property type="match status" value="1"/>
</dbReference>
<dbReference type="STRING" id="693986.MOC_4194"/>
<dbReference type="InterPro" id="IPR024169">
    <property type="entry name" value="SP_NH2Trfase/AEP_transaminase"/>
</dbReference>